<organism evidence="8 9">
    <name type="scientific">Thalassospira tepidiphila MCCC 1A03514</name>
    <dbReference type="NCBI Taxonomy" id="1177930"/>
    <lineage>
        <taxon>Bacteria</taxon>
        <taxon>Pseudomonadati</taxon>
        <taxon>Pseudomonadota</taxon>
        <taxon>Alphaproteobacteria</taxon>
        <taxon>Rhodospirillales</taxon>
        <taxon>Thalassospiraceae</taxon>
        <taxon>Thalassospira</taxon>
    </lineage>
</organism>
<dbReference type="Pfam" id="PF03176">
    <property type="entry name" value="MMPL"/>
    <property type="match status" value="1"/>
</dbReference>
<keyword evidence="2" id="KW-1003">Cell membrane</keyword>
<feature type="transmembrane region" description="Helical" evidence="6">
    <location>
        <begin position="250"/>
        <end position="270"/>
    </location>
</feature>
<feature type="transmembrane region" description="Helical" evidence="6">
    <location>
        <begin position="423"/>
        <end position="440"/>
    </location>
</feature>
<evidence type="ECO:0000256" key="1">
    <source>
        <dbReference type="ARBA" id="ARBA00004651"/>
    </source>
</evidence>
<dbReference type="PANTHER" id="PTHR33406:SF13">
    <property type="entry name" value="MEMBRANE PROTEIN YDFJ"/>
    <property type="match status" value="1"/>
</dbReference>
<dbReference type="AlphaFoldDB" id="A0A853KXR6"/>
<evidence type="ECO:0000256" key="5">
    <source>
        <dbReference type="ARBA" id="ARBA00023136"/>
    </source>
</evidence>
<evidence type="ECO:0000256" key="2">
    <source>
        <dbReference type="ARBA" id="ARBA00022475"/>
    </source>
</evidence>
<dbReference type="EMBL" id="JPVZ01000005">
    <property type="protein sequence ID" value="OAZ09374.1"/>
    <property type="molecule type" value="Genomic_DNA"/>
</dbReference>
<feature type="transmembrane region" description="Helical" evidence="6">
    <location>
        <begin position="621"/>
        <end position="644"/>
    </location>
</feature>
<feature type="transmembrane region" description="Helical" evidence="6">
    <location>
        <begin position="708"/>
        <end position="729"/>
    </location>
</feature>
<gene>
    <name evidence="8" type="ORF">TH4_13035</name>
</gene>
<evidence type="ECO:0000256" key="3">
    <source>
        <dbReference type="ARBA" id="ARBA00022692"/>
    </source>
</evidence>
<feature type="transmembrane region" description="Helical" evidence="6">
    <location>
        <begin position="338"/>
        <end position="359"/>
    </location>
</feature>
<name>A0A853KXR6_9PROT</name>
<evidence type="ECO:0000256" key="4">
    <source>
        <dbReference type="ARBA" id="ARBA00022989"/>
    </source>
</evidence>
<feature type="transmembrane region" description="Helical" evidence="6">
    <location>
        <begin position="302"/>
        <end position="326"/>
    </location>
</feature>
<dbReference type="Gene3D" id="1.20.1640.10">
    <property type="entry name" value="Multidrug efflux transporter AcrB transmembrane domain"/>
    <property type="match status" value="1"/>
</dbReference>
<feature type="transmembrane region" description="Helical" evidence="6">
    <location>
        <begin position="399"/>
        <end position="417"/>
    </location>
</feature>
<accession>A0A853KXR6</accession>
<proteinExistence type="predicted"/>
<dbReference type="GO" id="GO:0005886">
    <property type="term" value="C:plasma membrane"/>
    <property type="evidence" value="ECO:0007669"/>
    <property type="project" value="UniProtKB-SubCell"/>
</dbReference>
<keyword evidence="3 6" id="KW-0812">Transmembrane</keyword>
<evidence type="ECO:0000313" key="9">
    <source>
        <dbReference type="Proteomes" id="UP000094009"/>
    </source>
</evidence>
<evidence type="ECO:0000259" key="7">
    <source>
        <dbReference type="Pfam" id="PF03176"/>
    </source>
</evidence>
<keyword evidence="4 6" id="KW-1133">Transmembrane helix</keyword>
<sequence length="767" mass="82198">MRSAFIWTICLVVMASFSVWQFMTDRTELDADFLSLIGQEQESNQDGVSDIDAVRALLWENGRQAILMLSHPDRDQLEALAEQLKTEISQIDGTENVTLPGQNAGRLDDVRSLYGPYASGMLSDSDRTALANGQADLMYQRTLQQLYSPASSFTSTTLKQDPFLLMPEFLTDLAAKLDPENDIVTKNDRSYLPLIVSLQSDQSGRHSQNWVDQINRIISDAHQNSPELTIFKTGQIFFAVNEAATAKSDVQTIALIATLGIVIMIGLTFFSPLPLIGAIVVVGSGLIAGATAQTAFFGTIHAIALVFGATMIGISIDYALHFLVVPRGETGSDDRFKAIRSGLGLGLLTSVIGFIALGLSPTSLLLQIAIYSIAGLLSAYCSVKFLLPLFPAREVRTNSPIAVIHNNLMVALSYLVVSTRLRLLIAGLLIAALPVTAFLVPGHDDIRALGQSNPTLVSDARTISETLGLGGSPAFIRIDGDSAQQRLETSEAARQAISPLIANGEIQGAIALSDFVPSIARQKANRELVRNNLYQPFASELGEALQISINTPDLEASYLIPNEVGNTLPEVTSLQAGASDIIRLRGVSDSGAVAKILEPFDNARLISPTETISAQFAEYRYWAYVALGSVLLIALFLASLRYGVQKGIRIFSAPAGAILFALLGGTVLGVSISFFTTMAMFLVFAIGADYVLFLSEGNEGEKAAHTQLAVFLSLISSVLAFGLLATSPIPLVSDIGTVIAIGLVGAWFLAFWMTAPTKLTTTTGRAN</sequence>
<keyword evidence="5 6" id="KW-0472">Membrane</keyword>
<dbReference type="InterPro" id="IPR050545">
    <property type="entry name" value="Mycobact_MmpL"/>
</dbReference>
<feature type="transmembrane region" description="Helical" evidence="6">
    <location>
        <begin position="735"/>
        <end position="755"/>
    </location>
</feature>
<evidence type="ECO:0000313" key="8">
    <source>
        <dbReference type="EMBL" id="OAZ09374.1"/>
    </source>
</evidence>
<comment type="subcellular location">
    <subcellularLocation>
        <location evidence="1">Cell membrane</location>
        <topology evidence="1">Multi-pass membrane protein</topology>
    </subcellularLocation>
</comment>
<feature type="transmembrane region" description="Helical" evidence="6">
    <location>
        <begin position="656"/>
        <end position="687"/>
    </location>
</feature>
<dbReference type="InterPro" id="IPR004869">
    <property type="entry name" value="MMPL_dom"/>
</dbReference>
<feature type="transmembrane region" description="Helical" evidence="6">
    <location>
        <begin position="275"/>
        <end position="296"/>
    </location>
</feature>
<dbReference type="Proteomes" id="UP000094009">
    <property type="component" value="Unassembled WGS sequence"/>
</dbReference>
<feature type="transmembrane region" description="Helical" evidence="6">
    <location>
        <begin position="365"/>
        <end position="387"/>
    </location>
</feature>
<evidence type="ECO:0000256" key="6">
    <source>
        <dbReference type="SAM" id="Phobius"/>
    </source>
</evidence>
<dbReference type="SUPFAM" id="SSF82866">
    <property type="entry name" value="Multidrug efflux transporter AcrB transmembrane domain"/>
    <property type="match status" value="2"/>
</dbReference>
<protein>
    <recommendedName>
        <fullName evidence="7">Membrane transport protein MMPL domain-containing protein</fullName>
    </recommendedName>
</protein>
<dbReference type="PANTHER" id="PTHR33406">
    <property type="entry name" value="MEMBRANE PROTEIN MJ1562-RELATED"/>
    <property type="match status" value="1"/>
</dbReference>
<reference evidence="8 9" key="1">
    <citation type="submission" date="2014-07" db="EMBL/GenBank/DDBJ databases">
        <title>Draft genome sequence of Thalassospira tepidiphila 1-1B.</title>
        <authorList>
            <person name="Lai Q."/>
            <person name="Shao Z."/>
        </authorList>
    </citation>
    <scope>NUCLEOTIDE SEQUENCE [LARGE SCALE GENOMIC DNA]</scope>
    <source>
        <strain evidence="8 9">MCCC 1A03514</strain>
    </source>
</reference>
<comment type="caution">
    <text evidence="8">The sequence shown here is derived from an EMBL/GenBank/DDBJ whole genome shotgun (WGS) entry which is preliminary data.</text>
</comment>
<feature type="domain" description="Membrane transport protein MMPL" evidence="7">
    <location>
        <begin position="183"/>
        <end position="320"/>
    </location>
</feature>